<dbReference type="Proteomes" id="UP001589798">
    <property type="component" value="Unassembled WGS sequence"/>
</dbReference>
<accession>A0ABV6CZC7</accession>
<sequence>MENRHLRRVRHRSRLHPLVNPVHAAFCKAGALPSLSTAAFQALMGGIADVTPAPIDAAIHRALSEPGSADKE</sequence>
<protein>
    <submittedName>
        <fullName evidence="1">Uncharacterized protein</fullName>
    </submittedName>
</protein>
<comment type="caution">
    <text evidence="1">The sequence shown here is derived from an EMBL/GenBank/DDBJ whole genome shotgun (WGS) entry which is preliminary data.</text>
</comment>
<evidence type="ECO:0000313" key="1">
    <source>
        <dbReference type="EMBL" id="MFC0205759.1"/>
    </source>
</evidence>
<evidence type="ECO:0000313" key="2">
    <source>
        <dbReference type="Proteomes" id="UP001589798"/>
    </source>
</evidence>
<keyword evidence="2" id="KW-1185">Reference proteome</keyword>
<name>A0ABV6CZC7_9SPHN</name>
<reference evidence="1 2" key="1">
    <citation type="submission" date="2024-09" db="EMBL/GenBank/DDBJ databases">
        <authorList>
            <person name="Sun Q."/>
            <person name="Mori K."/>
        </authorList>
    </citation>
    <scope>NUCLEOTIDE SEQUENCE [LARGE SCALE GENOMIC DNA]</scope>
    <source>
        <strain evidence="1 2">CCM 7706</strain>
    </source>
</reference>
<gene>
    <name evidence="1" type="ORF">ACFFJC_15950</name>
</gene>
<dbReference type="RefSeq" id="WP_379488485.1">
    <property type="nucleotide sequence ID" value="NZ_JBHLWK010000019.1"/>
</dbReference>
<organism evidence="1 2">
    <name type="scientific">Novosphingobium soli</name>
    <dbReference type="NCBI Taxonomy" id="574956"/>
    <lineage>
        <taxon>Bacteria</taxon>
        <taxon>Pseudomonadati</taxon>
        <taxon>Pseudomonadota</taxon>
        <taxon>Alphaproteobacteria</taxon>
        <taxon>Sphingomonadales</taxon>
        <taxon>Sphingomonadaceae</taxon>
        <taxon>Novosphingobium</taxon>
    </lineage>
</organism>
<proteinExistence type="predicted"/>
<dbReference type="EMBL" id="JBHLWK010000019">
    <property type="protein sequence ID" value="MFC0205759.1"/>
    <property type="molecule type" value="Genomic_DNA"/>
</dbReference>